<dbReference type="EMBL" id="MU801940">
    <property type="protein sequence ID" value="KAJ3986481.1"/>
    <property type="molecule type" value="Genomic_DNA"/>
</dbReference>
<protein>
    <submittedName>
        <fullName evidence="2">Uncharacterized protein</fullName>
    </submittedName>
</protein>
<comment type="caution">
    <text evidence="2">The sequence shown here is derived from an EMBL/GenBank/DDBJ whole genome shotgun (WGS) entry which is preliminary data.</text>
</comment>
<feature type="region of interest" description="Disordered" evidence="1">
    <location>
        <begin position="134"/>
        <end position="169"/>
    </location>
</feature>
<dbReference type="AlphaFoldDB" id="A0AA38Q312"/>
<dbReference type="Proteomes" id="UP001163850">
    <property type="component" value="Unassembled WGS sequence"/>
</dbReference>
<reference evidence="2" key="1">
    <citation type="submission" date="2022-08" db="EMBL/GenBank/DDBJ databases">
        <authorList>
            <consortium name="DOE Joint Genome Institute"/>
            <person name="Min B."/>
            <person name="Riley R."/>
            <person name="Sierra-Patev S."/>
            <person name="Naranjo-Ortiz M."/>
            <person name="Looney B."/>
            <person name="Konkel Z."/>
            <person name="Slot J.C."/>
            <person name="Sakamoto Y."/>
            <person name="Steenwyk J.L."/>
            <person name="Rokas A."/>
            <person name="Carro J."/>
            <person name="Camarero S."/>
            <person name="Ferreira P."/>
            <person name="Molpeceres G."/>
            <person name="Ruiz-Duenas F.J."/>
            <person name="Serrano A."/>
            <person name="Henrissat B."/>
            <person name="Drula E."/>
            <person name="Hughes K.W."/>
            <person name="Mata J.L."/>
            <person name="Ishikawa N.K."/>
            <person name="Vargas-Isla R."/>
            <person name="Ushijima S."/>
            <person name="Smith C.A."/>
            <person name="Ahrendt S."/>
            <person name="Andreopoulos W."/>
            <person name="He G."/>
            <person name="Labutti K."/>
            <person name="Lipzen A."/>
            <person name="Ng V."/>
            <person name="Sandor L."/>
            <person name="Barry K."/>
            <person name="Martinez A.T."/>
            <person name="Xiao Y."/>
            <person name="Gibbons J.G."/>
            <person name="Terashima K."/>
            <person name="Hibbett D.S."/>
            <person name="Grigoriev I.V."/>
        </authorList>
    </citation>
    <scope>NUCLEOTIDE SEQUENCE</scope>
    <source>
        <strain evidence="2">TFB7829</strain>
    </source>
</reference>
<name>A0AA38Q312_9AGAR</name>
<accession>A0AA38Q312</accession>
<evidence type="ECO:0000313" key="3">
    <source>
        <dbReference type="Proteomes" id="UP001163850"/>
    </source>
</evidence>
<proteinExistence type="predicted"/>
<evidence type="ECO:0000313" key="2">
    <source>
        <dbReference type="EMBL" id="KAJ3986481.1"/>
    </source>
</evidence>
<organism evidence="2 3">
    <name type="scientific">Lentinula detonsa</name>
    <dbReference type="NCBI Taxonomy" id="2804962"/>
    <lineage>
        <taxon>Eukaryota</taxon>
        <taxon>Fungi</taxon>
        <taxon>Dikarya</taxon>
        <taxon>Basidiomycota</taxon>
        <taxon>Agaricomycotina</taxon>
        <taxon>Agaricomycetes</taxon>
        <taxon>Agaricomycetidae</taxon>
        <taxon>Agaricales</taxon>
        <taxon>Marasmiineae</taxon>
        <taxon>Omphalotaceae</taxon>
        <taxon>Lentinula</taxon>
    </lineage>
</organism>
<sequence length="251" mass="28025">MLVRLSPDNTSSFSLLSSNSSLYCLYPFSLLSQGRISQVELRSFRFFINCFKHQRPDTLHITLHSTYKPTFHFQPMAFSTLSTSETPTLPPLRPVATPMPVRLPGIEHIHSLPNSRPSCTVPLYAPRASVPIPRKFSTSSSITNESRSPSPSPSNSSFMSPSCMSHTSTQRGQPFMRLVPTDMAHAEAVVVVPPPGPEPQKPLLLIGPALKMVNHPQRRIARGARVYPYRREMNYHHSRKASWASTNCSDS</sequence>
<feature type="compositionally biased region" description="Low complexity" evidence="1">
    <location>
        <begin position="137"/>
        <end position="168"/>
    </location>
</feature>
<evidence type="ECO:0000256" key="1">
    <source>
        <dbReference type="SAM" id="MobiDB-lite"/>
    </source>
</evidence>
<gene>
    <name evidence="2" type="ORF">F5890DRAFT_1564137</name>
</gene>